<dbReference type="InterPro" id="IPR041522">
    <property type="entry name" value="CdaR_GGDEF"/>
</dbReference>
<dbReference type="AlphaFoldDB" id="A0A9D2NVJ3"/>
<reference evidence="5" key="2">
    <citation type="submission" date="2021-04" db="EMBL/GenBank/DDBJ databases">
        <authorList>
            <person name="Gilroy R."/>
        </authorList>
    </citation>
    <scope>NUCLEOTIDE SEQUENCE</scope>
    <source>
        <strain evidence="5">ChiGjej1B1-1692</strain>
    </source>
</reference>
<feature type="domain" description="Purine catabolism PurC-like" evidence="2">
    <location>
        <begin position="6"/>
        <end position="126"/>
    </location>
</feature>
<dbReference type="InterPro" id="IPR025736">
    <property type="entry name" value="PucR_C-HTH_dom"/>
</dbReference>
<sequence length="391" mass="44909">MFRCRDLMLLPSMAEAKLISGQNGLDHLIRWVYKPEDMHFAKWVRGNELLIISVPVIKSRDFDLRRLLDQAVQLRMAGMLLLVGEKYIRQIPADVISCSNKKRFPIFCISGDIPLIDIFEEIGHAIAYDNENDFENSGLFTNIIFGNAVNADVFLAKCRESGYEIDKPQRMFIIRLNSSEKMQMFDCSNVTNKIKECFEEAEIPVLLSGFGSSCIGCFGVDKGTYSAVKAVYRNLSEWISEEYESWKAGMGIGKAYTEIRDFYKSYEEASKCIRVIEKTGGGQGIYQFEEIGLYNLIMELGNRQIVDEFIENTLGAVLKYDRENNTDFLKTLTGYLWNNNSLLYASRELHMHRNTVKYRIGRIEELTGRSLEDAGTRLEFMNAVLCMKLWQ</sequence>
<comment type="similarity">
    <text evidence="1">Belongs to the CdaR family.</text>
</comment>
<dbReference type="Proteomes" id="UP000823894">
    <property type="component" value="Unassembled WGS sequence"/>
</dbReference>
<dbReference type="InterPro" id="IPR051448">
    <property type="entry name" value="CdaR-like_regulators"/>
</dbReference>
<dbReference type="Pfam" id="PF07905">
    <property type="entry name" value="PucR"/>
    <property type="match status" value="1"/>
</dbReference>
<evidence type="ECO:0000313" key="5">
    <source>
        <dbReference type="EMBL" id="HJC39456.1"/>
    </source>
</evidence>
<evidence type="ECO:0000313" key="6">
    <source>
        <dbReference type="Proteomes" id="UP000823894"/>
    </source>
</evidence>
<dbReference type="InterPro" id="IPR012914">
    <property type="entry name" value="PucR_dom"/>
</dbReference>
<gene>
    <name evidence="5" type="ORF">H9757_10425</name>
</gene>
<evidence type="ECO:0000259" key="2">
    <source>
        <dbReference type="Pfam" id="PF07905"/>
    </source>
</evidence>
<dbReference type="EMBL" id="DWWK01000167">
    <property type="protein sequence ID" value="HJC39456.1"/>
    <property type="molecule type" value="Genomic_DNA"/>
</dbReference>
<dbReference type="Pfam" id="PF13556">
    <property type="entry name" value="HTH_30"/>
    <property type="match status" value="1"/>
</dbReference>
<evidence type="ECO:0000259" key="4">
    <source>
        <dbReference type="Pfam" id="PF17853"/>
    </source>
</evidence>
<name>A0A9D2NVJ3_9FIRM</name>
<evidence type="ECO:0000259" key="3">
    <source>
        <dbReference type="Pfam" id="PF13556"/>
    </source>
</evidence>
<protein>
    <submittedName>
        <fullName evidence="5">PucR family transcriptional regulator ligand-binding domain-containing protein</fullName>
    </submittedName>
</protein>
<dbReference type="InterPro" id="IPR042070">
    <property type="entry name" value="PucR_C-HTH_sf"/>
</dbReference>
<reference evidence="5" key="1">
    <citation type="journal article" date="2021" name="PeerJ">
        <title>Extensive microbial diversity within the chicken gut microbiome revealed by metagenomics and culture.</title>
        <authorList>
            <person name="Gilroy R."/>
            <person name="Ravi A."/>
            <person name="Getino M."/>
            <person name="Pursley I."/>
            <person name="Horton D.L."/>
            <person name="Alikhan N.F."/>
            <person name="Baker D."/>
            <person name="Gharbi K."/>
            <person name="Hall N."/>
            <person name="Watson M."/>
            <person name="Adriaenssens E.M."/>
            <person name="Foster-Nyarko E."/>
            <person name="Jarju S."/>
            <person name="Secka A."/>
            <person name="Antonio M."/>
            <person name="Oren A."/>
            <person name="Chaudhuri R.R."/>
            <person name="La Ragione R."/>
            <person name="Hildebrand F."/>
            <person name="Pallen M.J."/>
        </authorList>
    </citation>
    <scope>NUCLEOTIDE SEQUENCE</scope>
    <source>
        <strain evidence="5">ChiGjej1B1-1692</strain>
    </source>
</reference>
<comment type="caution">
    <text evidence="5">The sequence shown here is derived from an EMBL/GenBank/DDBJ whole genome shotgun (WGS) entry which is preliminary data.</text>
</comment>
<dbReference type="PANTHER" id="PTHR33744:SF1">
    <property type="entry name" value="DNA-BINDING TRANSCRIPTIONAL ACTIVATOR ADER"/>
    <property type="match status" value="1"/>
</dbReference>
<dbReference type="Gene3D" id="1.10.10.2840">
    <property type="entry name" value="PucR C-terminal helix-turn-helix domain"/>
    <property type="match status" value="1"/>
</dbReference>
<feature type="domain" description="PucR C-terminal helix-turn-helix" evidence="3">
    <location>
        <begin position="329"/>
        <end position="383"/>
    </location>
</feature>
<feature type="domain" description="CdaR GGDEF-like" evidence="4">
    <location>
        <begin position="153"/>
        <end position="275"/>
    </location>
</feature>
<dbReference type="Pfam" id="PF17853">
    <property type="entry name" value="GGDEF_2"/>
    <property type="match status" value="1"/>
</dbReference>
<dbReference type="PANTHER" id="PTHR33744">
    <property type="entry name" value="CARBOHYDRATE DIACID REGULATOR"/>
    <property type="match status" value="1"/>
</dbReference>
<proteinExistence type="inferred from homology"/>
<organism evidence="5 6">
    <name type="scientific">Candidatus Mediterraneibacter faecigallinarum</name>
    <dbReference type="NCBI Taxonomy" id="2838669"/>
    <lineage>
        <taxon>Bacteria</taxon>
        <taxon>Bacillati</taxon>
        <taxon>Bacillota</taxon>
        <taxon>Clostridia</taxon>
        <taxon>Lachnospirales</taxon>
        <taxon>Lachnospiraceae</taxon>
        <taxon>Mediterraneibacter</taxon>
    </lineage>
</organism>
<evidence type="ECO:0000256" key="1">
    <source>
        <dbReference type="ARBA" id="ARBA00006754"/>
    </source>
</evidence>
<accession>A0A9D2NVJ3</accession>